<accession>A0A7M3UNZ0</accession>
<dbReference type="EMBL" id="MT663537">
    <property type="protein sequence ID" value="QOI90437.1"/>
    <property type="molecule type" value="Genomic_DNA"/>
</dbReference>
<sequence length="75" mass="8756">MLYDSEIGMKFISILLGFGLASLFRQVCKDDKCRVVKGPNMKDMERQLYKIDEKCYKYKPVATICEDVDKKSPRQ</sequence>
<name>A0A7M3UNZ0_POV01</name>
<gene>
    <name evidence="1" type="ORF">HWQ62_00301</name>
</gene>
<evidence type="ECO:0000313" key="1">
    <source>
        <dbReference type="EMBL" id="QOI90437.1"/>
    </source>
</evidence>
<organismHost>
    <name type="scientific">Pyramimonas plurioculata</name>
    <dbReference type="NCBI Taxonomy" id="36893"/>
</organismHost>
<reference evidence="1" key="1">
    <citation type="submission" date="2020-06" db="EMBL/GenBank/DDBJ databases">
        <title>Lateral gene transfer of anion-conducting channel rhodopsins between green algae and giant viruses.</title>
        <authorList>
            <person name="Rozenberg A."/>
            <person name="Oppermann J."/>
            <person name="Wietek J."/>
            <person name="Fernandez Lahore R.G."/>
            <person name="Sandaa R.-A."/>
            <person name="Bratbak G."/>
            <person name="Hegemann P."/>
            <person name="Beja O."/>
        </authorList>
    </citation>
    <scope>NUCLEOTIDE SEQUENCE</scope>
    <source>
        <strain evidence="1">01B</strain>
    </source>
</reference>
<protein>
    <submittedName>
        <fullName evidence="1">Uncharacterized protein</fullName>
    </submittedName>
</protein>
<organism evidence="1">
    <name type="scientific">Pyramimonas orientalis virus</name>
    <name type="common">PoV01</name>
    <dbReference type="NCBI Taxonomy" id="455367"/>
    <lineage>
        <taxon>Viruses</taxon>
        <taxon>Varidnaviria</taxon>
        <taxon>Bamfordvirae</taxon>
        <taxon>Nucleocytoviricota</taxon>
        <taxon>Megaviricetes</taxon>
        <taxon>Imitervirales</taxon>
        <taxon>Allomimiviridae</taxon>
        <taxon>Heliosvirus</taxon>
        <taxon>Heliosvirus raunefjordenense</taxon>
    </lineage>
</organism>
<proteinExistence type="predicted"/>